<dbReference type="Pfam" id="PF18052">
    <property type="entry name" value="Rx_N"/>
    <property type="match status" value="1"/>
</dbReference>
<comment type="caution">
    <text evidence="8">The sequence shown here is derived from an EMBL/GenBank/DDBJ whole genome shotgun (WGS) entry which is preliminary data.</text>
</comment>
<dbReference type="InterPro" id="IPR002182">
    <property type="entry name" value="NB-ARC"/>
</dbReference>
<feature type="domain" description="Disease resistance N-terminal" evidence="7">
    <location>
        <begin position="11"/>
        <end position="99"/>
    </location>
</feature>
<organism evidence="8 9">
    <name type="scientific">Acer saccharum</name>
    <name type="common">Sugar maple</name>
    <dbReference type="NCBI Taxonomy" id="4024"/>
    <lineage>
        <taxon>Eukaryota</taxon>
        <taxon>Viridiplantae</taxon>
        <taxon>Streptophyta</taxon>
        <taxon>Embryophyta</taxon>
        <taxon>Tracheophyta</taxon>
        <taxon>Spermatophyta</taxon>
        <taxon>Magnoliopsida</taxon>
        <taxon>eudicotyledons</taxon>
        <taxon>Gunneridae</taxon>
        <taxon>Pentapetalae</taxon>
        <taxon>rosids</taxon>
        <taxon>malvids</taxon>
        <taxon>Sapindales</taxon>
        <taxon>Sapindaceae</taxon>
        <taxon>Hippocastanoideae</taxon>
        <taxon>Acereae</taxon>
        <taxon>Acer</taxon>
    </lineage>
</organism>
<dbReference type="InterPro" id="IPR041118">
    <property type="entry name" value="Rx_N"/>
</dbReference>
<dbReference type="GO" id="GO:0043531">
    <property type="term" value="F:ADP binding"/>
    <property type="evidence" value="ECO:0007669"/>
    <property type="project" value="InterPro"/>
</dbReference>
<dbReference type="InterPro" id="IPR032675">
    <property type="entry name" value="LRR_dom_sf"/>
</dbReference>
<dbReference type="SUPFAM" id="SSF52058">
    <property type="entry name" value="L domain-like"/>
    <property type="match status" value="1"/>
</dbReference>
<dbReference type="GO" id="GO:0005524">
    <property type="term" value="F:ATP binding"/>
    <property type="evidence" value="ECO:0007669"/>
    <property type="project" value="UniProtKB-KW"/>
</dbReference>
<evidence type="ECO:0000313" key="8">
    <source>
        <dbReference type="EMBL" id="KAK0597831.1"/>
    </source>
</evidence>
<dbReference type="Pfam" id="PF00931">
    <property type="entry name" value="NB-ARC"/>
    <property type="match status" value="1"/>
</dbReference>
<evidence type="ECO:0000259" key="7">
    <source>
        <dbReference type="Pfam" id="PF18052"/>
    </source>
</evidence>
<evidence type="ECO:0000313" key="9">
    <source>
        <dbReference type="Proteomes" id="UP001168877"/>
    </source>
</evidence>
<dbReference type="AlphaFoldDB" id="A0AA39SRL2"/>
<dbReference type="InterPro" id="IPR023128">
    <property type="entry name" value="Prot_N_Gln_amidohydro_ab_roll"/>
</dbReference>
<evidence type="ECO:0000256" key="2">
    <source>
        <dbReference type="ARBA" id="ARBA00022741"/>
    </source>
</evidence>
<dbReference type="InterPro" id="IPR038005">
    <property type="entry name" value="RX-like_CC"/>
</dbReference>
<keyword evidence="1" id="KW-0677">Repeat</keyword>
<keyword evidence="3" id="KW-0611">Plant defense</keyword>
<dbReference type="Proteomes" id="UP001168877">
    <property type="component" value="Unassembled WGS sequence"/>
</dbReference>
<evidence type="ECO:0008006" key="10">
    <source>
        <dbReference type="Google" id="ProtNLM"/>
    </source>
</evidence>
<keyword evidence="2" id="KW-0547">Nucleotide-binding</keyword>
<dbReference type="InterPro" id="IPR027417">
    <property type="entry name" value="P-loop_NTPase"/>
</dbReference>
<name>A0AA39SRL2_ACESA</name>
<dbReference type="Gene3D" id="3.80.10.10">
    <property type="entry name" value="Ribonuclease Inhibitor"/>
    <property type="match status" value="1"/>
</dbReference>
<dbReference type="Pfam" id="PF09764">
    <property type="entry name" value="Nt_Gln_amidase"/>
    <property type="match status" value="1"/>
</dbReference>
<evidence type="ECO:0000259" key="5">
    <source>
        <dbReference type="Pfam" id="PF00931"/>
    </source>
</evidence>
<accession>A0AA39SRL2</accession>
<dbReference type="Gene3D" id="3.10.620.10">
    <property type="entry name" value="Protein N-terminal glutamine amidohydrolase, alpha beta roll"/>
    <property type="match status" value="1"/>
</dbReference>
<dbReference type="EMBL" id="JAUESC010000004">
    <property type="protein sequence ID" value="KAK0597831.1"/>
    <property type="molecule type" value="Genomic_DNA"/>
</dbReference>
<evidence type="ECO:0000256" key="4">
    <source>
        <dbReference type="ARBA" id="ARBA00022840"/>
    </source>
</evidence>
<dbReference type="GO" id="GO:0051707">
    <property type="term" value="P:response to other organism"/>
    <property type="evidence" value="ECO:0007669"/>
    <property type="project" value="UniProtKB-ARBA"/>
</dbReference>
<dbReference type="GO" id="GO:0016811">
    <property type="term" value="F:hydrolase activity, acting on carbon-nitrogen (but not peptide) bonds, in linear amides"/>
    <property type="evidence" value="ECO:0007669"/>
    <property type="project" value="InterPro"/>
</dbReference>
<dbReference type="PANTHER" id="PTHR36766:SF61">
    <property type="entry name" value="NB-ARC DOMAIN DISEASE RESISTANCE PROTEIN"/>
    <property type="match status" value="1"/>
</dbReference>
<evidence type="ECO:0000259" key="6">
    <source>
        <dbReference type="Pfam" id="PF09764"/>
    </source>
</evidence>
<dbReference type="SUPFAM" id="SSF52540">
    <property type="entry name" value="P-loop containing nucleoside triphosphate hydrolases"/>
    <property type="match status" value="1"/>
</dbReference>
<gene>
    <name evidence="8" type="ORF">LWI29_029017</name>
</gene>
<dbReference type="InterPro" id="IPR037132">
    <property type="entry name" value="N_Gln_amidohydro_ab_roll_sf"/>
</dbReference>
<feature type="domain" description="NB-ARC" evidence="5">
    <location>
        <begin position="171"/>
        <end position="260"/>
    </location>
</feature>
<proteinExistence type="predicted"/>
<dbReference type="GO" id="GO:0006952">
    <property type="term" value="P:defense response"/>
    <property type="evidence" value="ECO:0007669"/>
    <property type="project" value="UniProtKB-KW"/>
</dbReference>
<dbReference type="Gene3D" id="3.40.50.300">
    <property type="entry name" value="P-loop containing nucleotide triphosphate hydrolases"/>
    <property type="match status" value="1"/>
</dbReference>
<dbReference type="Gene3D" id="1.20.5.4130">
    <property type="match status" value="1"/>
</dbReference>
<evidence type="ECO:0000256" key="3">
    <source>
        <dbReference type="ARBA" id="ARBA00022821"/>
    </source>
</evidence>
<dbReference type="PANTHER" id="PTHR36766">
    <property type="entry name" value="PLANT BROAD-SPECTRUM MILDEW RESISTANCE PROTEIN RPW8"/>
    <property type="match status" value="1"/>
</dbReference>
<sequence length="646" mass="74151">MAAEVLVSPIVDLLLGKLSSQAYQQFSFIYGVKKDLKKLQRTLNTIKAVLLDAEEQQLHNRQVGFWLEELKDVCYDAENVFDAFQAEALRRQVLAERGSIPKKVGNALSWPKSLAFRFNIGYKIKELRERLDEIASNQTKFGFTNRVENAINVRRQRETHSFVVASEIIGREKDKEEIIELLMDSPDDKNVSVIPIVGIAGLGKTALAKLVYNDNMIDEFFDLKLWICVSDDFVEEKIMRDIIKSGGRNHNDMSLDQLQKEMRDILDEYLVEDIGNLKALRSLFINNCPNLVSLPSSIKCLSSLEELYLGDCEKLNLNWGMGMEEEDTHQDLNGTRPHLRDLYLEKLLQLVELPQWLLRCSANTLQWLRIRECPYLLALPDSLQNLKSLQVWDCPKVASLPQDMHGLTTLETIEIEGCPTLSERCDQGSGEDWPQIAHVPNIYLDGYLISSNYQERRAPWYFLSKLNQTSDDRNLQRRRSCHLSTVANIIQGENKTWRKRKNMAESSLDYSSQFDHTPFYCEENVYFLCKKLCANGVADADGTDLYVVFISNEKKQAYPTMPQWHQKASKRADGVILWDYHAVCIQLLMCLKPSDHLFSSFLNFRGFSESCMLQYSSVFSPLIGRHMKDPAGNWIAEPPSYEPIVA</sequence>
<reference evidence="8" key="2">
    <citation type="submission" date="2023-06" db="EMBL/GenBank/DDBJ databases">
        <authorList>
            <person name="Swenson N.G."/>
            <person name="Wegrzyn J.L."/>
            <person name="Mcevoy S.L."/>
        </authorList>
    </citation>
    <scope>NUCLEOTIDE SEQUENCE</scope>
    <source>
        <strain evidence="8">NS2018</strain>
        <tissue evidence="8">Leaf</tissue>
    </source>
</reference>
<evidence type="ECO:0000256" key="1">
    <source>
        <dbReference type="ARBA" id="ARBA00022737"/>
    </source>
</evidence>
<keyword evidence="9" id="KW-1185">Reference proteome</keyword>
<reference evidence="8" key="1">
    <citation type="journal article" date="2022" name="Plant J.">
        <title>Strategies of tolerance reflected in two North American maple genomes.</title>
        <authorList>
            <person name="McEvoy S.L."/>
            <person name="Sezen U.U."/>
            <person name="Trouern-Trend A."/>
            <person name="McMahon S.M."/>
            <person name="Schaberg P.G."/>
            <person name="Yang J."/>
            <person name="Wegrzyn J.L."/>
            <person name="Swenson N.G."/>
        </authorList>
    </citation>
    <scope>NUCLEOTIDE SEQUENCE</scope>
    <source>
        <strain evidence="8">NS2018</strain>
    </source>
</reference>
<protein>
    <recommendedName>
        <fullName evidence="10">Protein N-terminal glutamine amidohydrolase</fullName>
    </recommendedName>
</protein>
<dbReference type="CDD" id="cd14798">
    <property type="entry name" value="RX-CC_like"/>
    <property type="match status" value="1"/>
</dbReference>
<feature type="domain" description="Protein N-terminal glutamine amidohydrolase alpha beta roll" evidence="6">
    <location>
        <begin position="516"/>
        <end position="586"/>
    </location>
</feature>
<keyword evidence="4" id="KW-0067">ATP-binding</keyword>